<feature type="domain" description="RCK C-terminal" evidence="3">
    <location>
        <begin position="140"/>
        <end position="225"/>
    </location>
</feature>
<evidence type="ECO:0000256" key="1">
    <source>
        <dbReference type="ARBA" id="ARBA00022448"/>
    </source>
</evidence>
<dbReference type="InterPro" id="IPR003148">
    <property type="entry name" value="RCK_N"/>
</dbReference>
<evidence type="ECO:0000313" key="5">
    <source>
        <dbReference type="Proteomes" id="UP000236199"/>
    </source>
</evidence>
<evidence type="ECO:0000256" key="2">
    <source>
        <dbReference type="ARBA" id="ARBA00023065"/>
    </source>
</evidence>
<keyword evidence="1" id="KW-0813">Transport</keyword>
<dbReference type="InterPro" id="IPR036291">
    <property type="entry name" value="NAD(P)-bd_dom_sf"/>
</dbReference>
<dbReference type="PANTHER" id="PTHR43833">
    <property type="entry name" value="POTASSIUM CHANNEL PROTEIN 2-RELATED-RELATED"/>
    <property type="match status" value="1"/>
</dbReference>
<proteinExistence type="predicted"/>
<dbReference type="SUPFAM" id="SSF116726">
    <property type="entry name" value="TrkA C-terminal domain-like"/>
    <property type="match status" value="1"/>
</dbReference>
<sequence>MNRIFYIIEGKILAYSLAKKLLLLGNQVYYVSKNNENLEILDGLKVNFPALELVKQDPTDIKWIENLDLNKKVEALIIISEDDALNFVVSWLLREYYEDIKIISLVNATENETIFKGINVETLVPISWMQKLIESSLIHEDITDFFNPYVEKLSILELTILEDDKAVNKKLKELNIPQNSIIGVLIREDGDIMVPQGETTIYKGDRLIVLALKEQVNEVKETLKSR</sequence>
<dbReference type="Proteomes" id="UP000236199">
    <property type="component" value="Unassembled WGS sequence"/>
</dbReference>
<protein>
    <recommendedName>
        <fullName evidence="3">RCK C-terminal domain-containing protein</fullName>
    </recommendedName>
</protein>
<evidence type="ECO:0000259" key="3">
    <source>
        <dbReference type="PROSITE" id="PS51202"/>
    </source>
</evidence>
<keyword evidence="2" id="KW-0406">Ion transport</keyword>
<dbReference type="GO" id="GO:0006813">
    <property type="term" value="P:potassium ion transport"/>
    <property type="evidence" value="ECO:0007669"/>
    <property type="project" value="InterPro"/>
</dbReference>
<dbReference type="EMBL" id="AZRM01000010">
    <property type="protein sequence ID" value="PNS01846.1"/>
    <property type="molecule type" value="Genomic_DNA"/>
</dbReference>
<dbReference type="Gene3D" id="3.40.50.720">
    <property type="entry name" value="NAD(P)-binding Rossmann-like Domain"/>
    <property type="match status" value="1"/>
</dbReference>
<dbReference type="OrthoDB" id="43361at2"/>
<dbReference type="SUPFAM" id="SSF51735">
    <property type="entry name" value="NAD(P)-binding Rossmann-fold domains"/>
    <property type="match status" value="1"/>
</dbReference>
<accession>A0A2K1PGD7</accession>
<evidence type="ECO:0000313" key="4">
    <source>
        <dbReference type="EMBL" id="PNS01846.1"/>
    </source>
</evidence>
<dbReference type="PANTHER" id="PTHR43833:SF5">
    <property type="entry name" value="TRK SYSTEM POTASSIUM UPTAKE PROTEIN TRKA"/>
    <property type="match status" value="1"/>
</dbReference>
<dbReference type="Pfam" id="PF02254">
    <property type="entry name" value="TrkA_N"/>
    <property type="match status" value="1"/>
</dbReference>
<name>A0A2K1PGD7_9BACT</name>
<dbReference type="InterPro" id="IPR050721">
    <property type="entry name" value="Trk_Ktr_HKT_K-transport"/>
</dbReference>
<dbReference type="GO" id="GO:0008324">
    <property type="term" value="F:monoatomic cation transmembrane transporter activity"/>
    <property type="evidence" value="ECO:0007669"/>
    <property type="project" value="InterPro"/>
</dbReference>
<dbReference type="Gene3D" id="3.30.70.1450">
    <property type="entry name" value="Regulator of K+ conductance, C-terminal domain"/>
    <property type="match status" value="1"/>
</dbReference>
<dbReference type="PROSITE" id="PS51202">
    <property type="entry name" value="RCK_C"/>
    <property type="match status" value="1"/>
</dbReference>
<dbReference type="RefSeq" id="WP_103078241.1">
    <property type="nucleotide sequence ID" value="NZ_AZRM01000010.1"/>
</dbReference>
<dbReference type="InterPro" id="IPR006037">
    <property type="entry name" value="RCK_C"/>
</dbReference>
<dbReference type="InterPro" id="IPR036721">
    <property type="entry name" value="RCK_C_sf"/>
</dbReference>
<keyword evidence="5" id="KW-1185">Reference proteome</keyword>
<dbReference type="AlphaFoldDB" id="A0A2K1PGD7"/>
<dbReference type="Pfam" id="PF02080">
    <property type="entry name" value="TrkA_C"/>
    <property type="match status" value="1"/>
</dbReference>
<reference evidence="4 5" key="1">
    <citation type="submission" date="2013-12" db="EMBL/GenBank/DDBJ databases">
        <title>Comparative genomics of Petrotoga isolates.</title>
        <authorList>
            <person name="Nesbo C.L."/>
            <person name="Charchuk R."/>
            <person name="Chow K."/>
        </authorList>
    </citation>
    <scope>NUCLEOTIDE SEQUENCE [LARGE SCALE GENOMIC DNA]</scope>
    <source>
        <strain evidence="4 5">DSM 10691</strain>
    </source>
</reference>
<gene>
    <name evidence="4" type="ORF">X928_02100</name>
</gene>
<organism evidence="4 5">
    <name type="scientific">Petrotoga miotherma DSM 10691</name>
    <dbReference type="NCBI Taxonomy" id="1434326"/>
    <lineage>
        <taxon>Bacteria</taxon>
        <taxon>Thermotogati</taxon>
        <taxon>Thermotogota</taxon>
        <taxon>Thermotogae</taxon>
        <taxon>Petrotogales</taxon>
        <taxon>Petrotogaceae</taxon>
        <taxon>Petrotoga</taxon>
    </lineage>
</organism>
<comment type="caution">
    <text evidence="4">The sequence shown here is derived from an EMBL/GenBank/DDBJ whole genome shotgun (WGS) entry which is preliminary data.</text>
</comment>